<reference evidence="1" key="1">
    <citation type="journal article" date="2021" name="Proc. Natl. Acad. Sci. U.S.A.">
        <title>Global biogeography of chemosynthetic symbionts reveals both localized and globally distributed symbiont groups. .</title>
        <authorList>
            <person name="Osvatic J.T."/>
            <person name="Wilkins L.G.E."/>
            <person name="Leibrecht L."/>
            <person name="Leray M."/>
            <person name="Zauner S."/>
            <person name="Polzin J."/>
            <person name="Camacho Y."/>
            <person name="Gros O."/>
            <person name="van Gils J.A."/>
            <person name="Eisen J.A."/>
            <person name="Petersen J.M."/>
            <person name="Yuen B."/>
        </authorList>
    </citation>
    <scope>NUCLEOTIDE SEQUENCE</scope>
    <source>
        <strain evidence="1">MAGL173</strain>
    </source>
</reference>
<protein>
    <submittedName>
        <fullName evidence="1">Uncharacterized protein</fullName>
    </submittedName>
</protein>
<evidence type="ECO:0000313" key="1">
    <source>
        <dbReference type="EMBL" id="MCG7939620.1"/>
    </source>
</evidence>
<organism evidence="1 2">
    <name type="scientific">Candidatus Thiodiazotropha lotti</name>
    <dbReference type="NCBI Taxonomy" id="2792787"/>
    <lineage>
        <taxon>Bacteria</taxon>
        <taxon>Pseudomonadati</taxon>
        <taxon>Pseudomonadota</taxon>
        <taxon>Gammaproteobacteria</taxon>
        <taxon>Chromatiales</taxon>
        <taxon>Sedimenticolaceae</taxon>
        <taxon>Candidatus Thiodiazotropha</taxon>
    </lineage>
</organism>
<comment type="caution">
    <text evidence="1">The sequence shown here is derived from an EMBL/GenBank/DDBJ whole genome shotgun (WGS) entry which is preliminary data.</text>
</comment>
<sequence length="200" mass="23396">MMDLGQALRLVKISKNILSSQVLCTDFCVLDNQRITFFSATSNSIRKIPFAPSELPIINAANSLGEWLIAQKGLNEIQCSIIRKLQYYLEKQIFAENGESLEFGFNAERDDLNRTWFVCLSDKTLDIFSNYNPVPNYMEQDGGNPFGPVFWHMVEQEDWFLWDKNKLHEKPYNVSRWIEEVSNPEKYRLEEFILIPEVEK</sequence>
<dbReference type="AlphaFoldDB" id="A0A9E4N1B5"/>
<accession>A0A9E4N1B5</accession>
<dbReference type="EMBL" id="JAEPDI010000009">
    <property type="protein sequence ID" value="MCG7939620.1"/>
    <property type="molecule type" value="Genomic_DNA"/>
</dbReference>
<evidence type="ECO:0000313" key="2">
    <source>
        <dbReference type="Proteomes" id="UP000886687"/>
    </source>
</evidence>
<gene>
    <name evidence="1" type="ORF">JAZ04_12315</name>
</gene>
<dbReference type="Proteomes" id="UP000886687">
    <property type="component" value="Unassembled WGS sequence"/>
</dbReference>
<name>A0A9E4N1B5_9GAMM</name>
<proteinExistence type="predicted"/>